<name>A0A6A6CAP6_ZASCE</name>
<dbReference type="InterPro" id="IPR011008">
    <property type="entry name" value="Dimeric_a/b-barrel"/>
</dbReference>
<proteinExistence type="predicted"/>
<gene>
    <name evidence="2" type="ORF">M409DRAFT_57595</name>
</gene>
<evidence type="ECO:0000259" key="1">
    <source>
        <dbReference type="PROSITE" id="PS51502"/>
    </source>
</evidence>
<dbReference type="Gene3D" id="3.30.70.100">
    <property type="match status" value="1"/>
</dbReference>
<dbReference type="EMBL" id="ML993609">
    <property type="protein sequence ID" value="KAF2163308.1"/>
    <property type="molecule type" value="Genomic_DNA"/>
</dbReference>
<dbReference type="OrthoDB" id="3830014at2759"/>
<dbReference type="RefSeq" id="XP_033664197.1">
    <property type="nucleotide sequence ID" value="XM_033813679.1"/>
</dbReference>
<dbReference type="SMART" id="SM00886">
    <property type="entry name" value="Dabb"/>
    <property type="match status" value="1"/>
</dbReference>
<reference evidence="2" key="1">
    <citation type="journal article" date="2020" name="Stud. Mycol.">
        <title>101 Dothideomycetes genomes: a test case for predicting lifestyles and emergence of pathogens.</title>
        <authorList>
            <person name="Haridas S."/>
            <person name="Albert R."/>
            <person name="Binder M."/>
            <person name="Bloem J."/>
            <person name="Labutti K."/>
            <person name="Salamov A."/>
            <person name="Andreopoulos B."/>
            <person name="Baker S."/>
            <person name="Barry K."/>
            <person name="Bills G."/>
            <person name="Bluhm B."/>
            <person name="Cannon C."/>
            <person name="Castanera R."/>
            <person name="Culley D."/>
            <person name="Daum C."/>
            <person name="Ezra D."/>
            <person name="Gonzalez J."/>
            <person name="Henrissat B."/>
            <person name="Kuo A."/>
            <person name="Liang C."/>
            <person name="Lipzen A."/>
            <person name="Lutzoni F."/>
            <person name="Magnuson J."/>
            <person name="Mondo S."/>
            <person name="Nolan M."/>
            <person name="Ohm R."/>
            <person name="Pangilinan J."/>
            <person name="Park H.-J."/>
            <person name="Ramirez L."/>
            <person name="Alfaro M."/>
            <person name="Sun H."/>
            <person name="Tritt A."/>
            <person name="Yoshinaga Y."/>
            <person name="Zwiers L.-H."/>
            <person name="Turgeon B."/>
            <person name="Goodwin S."/>
            <person name="Spatafora J."/>
            <person name="Crous P."/>
            <person name="Grigoriev I."/>
        </authorList>
    </citation>
    <scope>NUCLEOTIDE SEQUENCE</scope>
    <source>
        <strain evidence="2">ATCC 36951</strain>
    </source>
</reference>
<sequence>MFTTSPTGKEYTLGGKDKNGTMTIQRITCFKVINEADVQPILDQYKVLAAENQKNVPKQDGKPYILDIQAYKTISDPRSQGYSIVAWTKFKDLEDMKYYDSECEAHKKLKQSSAGKVEVPPLTMYMEG</sequence>
<dbReference type="PROSITE" id="PS51502">
    <property type="entry name" value="S_R_A_B_BARREL"/>
    <property type="match status" value="1"/>
</dbReference>
<organism evidence="2 3">
    <name type="scientific">Zasmidium cellare ATCC 36951</name>
    <dbReference type="NCBI Taxonomy" id="1080233"/>
    <lineage>
        <taxon>Eukaryota</taxon>
        <taxon>Fungi</taxon>
        <taxon>Dikarya</taxon>
        <taxon>Ascomycota</taxon>
        <taxon>Pezizomycotina</taxon>
        <taxon>Dothideomycetes</taxon>
        <taxon>Dothideomycetidae</taxon>
        <taxon>Mycosphaerellales</taxon>
        <taxon>Mycosphaerellaceae</taxon>
        <taxon>Zasmidium</taxon>
    </lineage>
</organism>
<dbReference type="AlphaFoldDB" id="A0A6A6CAP6"/>
<accession>A0A6A6CAP6</accession>
<evidence type="ECO:0000313" key="2">
    <source>
        <dbReference type="EMBL" id="KAF2163308.1"/>
    </source>
</evidence>
<dbReference type="Proteomes" id="UP000799537">
    <property type="component" value="Unassembled WGS sequence"/>
</dbReference>
<evidence type="ECO:0000313" key="3">
    <source>
        <dbReference type="Proteomes" id="UP000799537"/>
    </source>
</evidence>
<protein>
    <recommendedName>
        <fullName evidence="1">Stress-response A/B barrel domain-containing protein</fullName>
    </recommendedName>
</protein>
<dbReference type="SUPFAM" id="SSF54909">
    <property type="entry name" value="Dimeric alpha+beta barrel"/>
    <property type="match status" value="1"/>
</dbReference>
<keyword evidence="3" id="KW-1185">Reference proteome</keyword>
<feature type="domain" description="Stress-response A/B barrel" evidence="1">
    <location>
        <begin position="24"/>
        <end position="128"/>
    </location>
</feature>
<dbReference type="Pfam" id="PF07876">
    <property type="entry name" value="Dabb"/>
    <property type="match status" value="1"/>
</dbReference>
<dbReference type="GeneID" id="54566951"/>
<dbReference type="InterPro" id="IPR013097">
    <property type="entry name" value="Dabb"/>
</dbReference>